<evidence type="ECO:0000313" key="1">
    <source>
        <dbReference type="EMBL" id="KAK7412950.1"/>
    </source>
</evidence>
<evidence type="ECO:0000313" key="2">
    <source>
        <dbReference type="Proteomes" id="UP001386955"/>
    </source>
</evidence>
<dbReference type="EMBL" id="JAYMYS010000001">
    <property type="protein sequence ID" value="KAK7412950.1"/>
    <property type="molecule type" value="Genomic_DNA"/>
</dbReference>
<dbReference type="AlphaFoldDB" id="A0AAN9XWF7"/>
<accession>A0AAN9XWF7</accession>
<keyword evidence="2" id="KW-1185">Reference proteome</keyword>
<proteinExistence type="predicted"/>
<gene>
    <name evidence="1" type="ORF">VNO78_04737</name>
</gene>
<organism evidence="1 2">
    <name type="scientific">Psophocarpus tetragonolobus</name>
    <name type="common">Winged bean</name>
    <name type="synonym">Dolichos tetragonolobus</name>
    <dbReference type="NCBI Taxonomy" id="3891"/>
    <lineage>
        <taxon>Eukaryota</taxon>
        <taxon>Viridiplantae</taxon>
        <taxon>Streptophyta</taxon>
        <taxon>Embryophyta</taxon>
        <taxon>Tracheophyta</taxon>
        <taxon>Spermatophyta</taxon>
        <taxon>Magnoliopsida</taxon>
        <taxon>eudicotyledons</taxon>
        <taxon>Gunneridae</taxon>
        <taxon>Pentapetalae</taxon>
        <taxon>rosids</taxon>
        <taxon>fabids</taxon>
        <taxon>Fabales</taxon>
        <taxon>Fabaceae</taxon>
        <taxon>Papilionoideae</taxon>
        <taxon>50 kb inversion clade</taxon>
        <taxon>NPAAA clade</taxon>
        <taxon>indigoferoid/millettioid clade</taxon>
        <taxon>Phaseoleae</taxon>
        <taxon>Psophocarpus</taxon>
    </lineage>
</organism>
<comment type="caution">
    <text evidence="1">The sequence shown here is derived from an EMBL/GenBank/DDBJ whole genome shotgun (WGS) entry which is preliminary data.</text>
</comment>
<reference evidence="1 2" key="1">
    <citation type="submission" date="2024-01" db="EMBL/GenBank/DDBJ databases">
        <title>The genomes of 5 underutilized Papilionoideae crops provide insights into root nodulation and disease resistanc.</title>
        <authorList>
            <person name="Jiang F."/>
        </authorList>
    </citation>
    <scope>NUCLEOTIDE SEQUENCE [LARGE SCALE GENOMIC DNA]</scope>
    <source>
        <strain evidence="1">DUOXIRENSHENG_FW03</strain>
        <tissue evidence="1">Leaves</tissue>
    </source>
</reference>
<protein>
    <submittedName>
        <fullName evidence="1">Uncharacterized protein</fullName>
    </submittedName>
</protein>
<sequence>MGVGEIINTGITKSSYGTAAINEKGSEGTSELDLLMEFITSSPTWPHIYGSNPYLDMEAKCTSTHSPSFQGNYGGTYLLHVQV</sequence>
<name>A0AAN9XWF7_PSOTE</name>
<dbReference type="Proteomes" id="UP001386955">
    <property type="component" value="Unassembled WGS sequence"/>
</dbReference>